<dbReference type="Proteomes" id="UP000053144">
    <property type="component" value="Chromosome 5"/>
</dbReference>
<evidence type="ECO:0000313" key="1">
    <source>
        <dbReference type="EMBL" id="KOM43781.1"/>
    </source>
</evidence>
<reference evidence="2" key="1">
    <citation type="journal article" date="2015" name="Proc. Natl. Acad. Sci. U.S.A.">
        <title>Genome sequencing of adzuki bean (Vigna angularis) provides insight into high starch and low fat accumulation and domestication.</title>
        <authorList>
            <person name="Yang K."/>
            <person name="Tian Z."/>
            <person name="Chen C."/>
            <person name="Luo L."/>
            <person name="Zhao B."/>
            <person name="Wang Z."/>
            <person name="Yu L."/>
            <person name="Li Y."/>
            <person name="Sun Y."/>
            <person name="Li W."/>
            <person name="Chen Y."/>
            <person name="Li Y."/>
            <person name="Zhang Y."/>
            <person name="Ai D."/>
            <person name="Zhao J."/>
            <person name="Shang C."/>
            <person name="Ma Y."/>
            <person name="Wu B."/>
            <person name="Wang M."/>
            <person name="Gao L."/>
            <person name="Sun D."/>
            <person name="Zhang P."/>
            <person name="Guo F."/>
            <person name="Wang W."/>
            <person name="Li Y."/>
            <person name="Wang J."/>
            <person name="Varshney R.K."/>
            <person name="Wang J."/>
            <person name="Ling H.Q."/>
            <person name="Wan P."/>
        </authorList>
    </citation>
    <scope>NUCLEOTIDE SEQUENCE</scope>
    <source>
        <strain evidence="2">cv. Jingnong 6</strain>
    </source>
</reference>
<name>A0A0L9UM42_PHAAN</name>
<dbReference type="AlphaFoldDB" id="A0A0L9UM42"/>
<proteinExistence type="predicted"/>
<protein>
    <submittedName>
        <fullName evidence="1">Uncharacterized protein</fullName>
    </submittedName>
</protein>
<gene>
    <name evidence="1" type="ORF">LR48_Vigan05g138600</name>
</gene>
<accession>A0A0L9UM42</accession>
<dbReference type="EMBL" id="CM003375">
    <property type="protein sequence ID" value="KOM43781.1"/>
    <property type="molecule type" value="Genomic_DNA"/>
</dbReference>
<evidence type="ECO:0000313" key="2">
    <source>
        <dbReference type="Proteomes" id="UP000053144"/>
    </source>
</evidence>
<dbReference type="Gramene" id="KOM43781">
    <property type="protein sequence ID" value="KOM43781"/>
    <property type="gene ID" value="LR48_Vigan05g138600"/>
</dbReference>
<sequence>MEDEGAAVSVILGMICRFWIVVGGGDGRSFVMVRQWRKLHVSSGDKMLMRRRCVDVRWLRRCGGACAALHAKENEGAGNSSRGGALNASASYRFNLGFYASRKKHWLMEDEGAAVSVILGMICRFWIVVGGGDGRSFVMVRQWRKLHVSRLVMKEIAMRFRVVEALWWSVLRRVLAFGLRDDEVGGGLRLLMVLAGQSMEFKISNN</sequence>
<organism evidence="1 2">
    <name type="scientific">Phaseolus angularis</name>
    <name type="common">Azuki bean</name>
    <name type="synonym">Vigna angularis</name>
    <dbReference type="NCBI Taxonomy" id="3914"/>
    <lineage>
        <taxon>Eukaryota</taxon>
        <taxon>Viridiplantae</taxon>
        <taxon>Streptophyta</taxon>
        <taxon>Embryophyta</taxon>
        <taxon>Tracheophyta</taxon>
        <taxon>Spermatophyta</taxon>
        <taxon>Magnoliopsida</taxon>
        <taxon>eudicotyledons</taxon>
        <taxon>Gunneridae</taxon>
        <taxon>Pentapetalae</taxon>
        <taxon>rosids</taxon>
        <taxon>fabids</taxon>
        <taxon>Fabales</taxon>
        <taxon>Fabaceae</taxon>
        <taxon>Papilionoideae</taxon>
        <taxon>50 kb inversion clade</taxon>
        <taxon>NPAAA clade</taxon>
        <taxon>indigoferoid/millettioid clade</taxon>
        <taxon>Phaseoleae</taxon>
        <taxon>Vigna</taxon>
    </lineage>
</organism>